<accession>A0A4U1CIF8</accession>
<organism evidence="1 2">
    <name type="scientific">Pedobacter frigoris</name>
    <dbReference type="NCBI Taxonomy" id="2571272"/>
    <lineage>
        <taxon>Bacteria</taxon>
        <taxon>Pseudomonadati</taxon>
        <taxon>Bacteroidota</taxon>
        <taxon>Sphingobacteriia</taxon>
        <taxon>Sphingobacteriales</taxon>
        <taxon>Sphingobacteriaceae</taxon>
        <taxon>Pedobacter</taxon>
    </lineage>
</organism>
<dbReference type="AlphaFoldDB" id="A0A4U1CIF8"/>
<evidence type="ECO:0000313" key="1">
    <source>
        <dbReference type="EMBL" id="TKC06241.1"/>
    </source>
</evidence>
<reference evidence="1 2" key="1">
    <citation type="submission" date="2019-04" db="EMBL/GenBank/DDBJ databases">
        <title>Pedobacter sp. RP-3-15 sp. nov., isolated from Arctic soil.</title>
        <authorList>
            <person name="Dahal R.H."/>
            <person name="Kim D.-U."/>
        </authorList>
    </citation>
    <scope>NUCLEOTIDE SEQUENCE [LARGE SCALE GENOMIC DNA]</scope>
    <source>
        <strain evidence="1 2">RP-3-15</strain>
    </source>
</reference>
<dbReference type="Pfam" id="PF09697">
    <property type="entry name" value="Porph_ging"/>
    <property type="match status" value="1"/>
</dbReference>
<dbReference type="NCBIfam" id="TIGR01200">
    <property type="entry name" value="GLPGLI"/>
    <property type="match status" value="1"/>
</dbReference>
<gene>
    <name evidence="1" type="ORF">FA047_13045</name>
</gene>
<dbReference type="RefSeq" id="WP_136836500.1">
    <property type="nucleotide sequence ID" value="NZ_SWBQ01000003.1"/>
</dbReference>
<comment type="caution">
    <text evidence="1">The sequence shown here is derived from an EMBL/GenBank/DDBJ whole genome shotgun (WGS) entry which is preliminary data.</text>
</comment>
<dbReference type="EMBL" id="SWBQ01000003">
    <property type="protein sequence ID" value="TKC06241.1"/>
    <property type="molecule type" value="Genomic_DNA"/>
</dbReference>
<keyword evidence="2" id="KW-1185">Reference proteome</keyword>
<dbReference type="InterPro" id="IPR005901">
    <property type="entry name" value="GLPGLI"/>
</dbReference>
<dbReference type="Proteomes" id="UP000307244">
    <property type="component" value="Unassembled WGS sequence"/>
</dbReference>
<evidence type="ECO:0000313" key="2">
    <source>
        <dbReference type="Proteomes" id="UP000307244"/>
    </source>
</evidence>
<dbReference type="OrthoDB" id="1440774at2"/>
<name>A0A4U1CIF8_9SPHI</name>
<protein>
    <submittedName>
        <fullName evidence="1">GLPGLI family protein</fullName>
    </submittedName>
</protein>
<proteinExistence type="predicted"/>
<sequence>MKKSLIIFSLCVFSAAVSGQEQKKGKVIDQASLRCYYLFSKKNEGEAKPYRKDTMVLEVGSVASRFYNPARLTRDSLVNAKMKNIDPSSIKSITVFKADAGKDLTGMPGTAASSSIEGESYQIIKDRSAKKVTVADYVSVMRDKFQYVDEIGALPWKISKETDTVASYTCQKATLNFRGRDYVAWFTEDVPVNDGPWKFGGLPGLILKIEDTKGLFLFELIGLDQLSAPIPIGVDDSKSIKCTRAEFEKQKKNQGAGMQINFNAGAMIIAEMPGKFEYFPMELE</sequence>